<evidence type="ECO:0000313" key="2">
    <source>
        <dbReference type="Proteomes" id="UP000282125"/>
    </source>
</evidence>
<dbReference type="EMBL" id="RRAZ01000031">
    <property type="protein sequence ID" value="RRH71294.1"/>
    <property type="molecule type" value="Genomic_DNA"/>
</dbReference>
<dbReference type="RefSeq" id="WP_124966300.1">
    <property type="nucleotide sequence ID" value="NZ_RRAZ01000031.1"/>
</dbReference>
<evidence type="ECO:0000313" key="1">
    <source>
        <dbReference type="EMBL" id="RRH71294.1"/>
    </source>
</evidence>
<comment type="caution">
    <text evidence="1">The sequence shown here is derived from an EMBL/GenBank/DDBJ whole genome shotgun (WGS) entry which is preliminary data.</text>
</comment>
<dbReference type="AlphaFoldDB" id="A0A3P3DBU0"/>
<dbReference type="SUPFAM" id="SSF52540">
    <property type="entry name" value="P-loop containing nucleoside triphosphate hydrolases"/>
    <property type="match status" value="1"/>
</dbReference>
<keyword evidence="2" id="KW-1185">Reference proteome</keyword>
<dbReference type="OrthoDB" id="4770574at2"/>
<gene>
    <name evidence="1" type="ORF">EG244_16600</name>
</gene>
<evidence type="ECO:0008006" key="3">
    <source>
        <dbReference type="Google" id="ProtNLM"/>
    </source>
</evidence>
<dbReference type="Proteomes" id="UP000282125">
    <property type="component" value="Unassembled WGS sequence"/>
</dbReference>
<name>A0A3P3DBU0_9RHOB</name>
<organism evidence="1 2">
    <name type="scientific">Falsigemmobacter faecalis</name>
    <dbReference type="NCBI Taxonomy" id="2488730"/>
    <lineage>
        <taxon>Bacteria</taxon>
        <taxon>Pseudomonadati</taxon>
        <taxon>Pseudomonadota</taxon>
        <taxon>Alphaproteobacteria</taxon>
        <taxon>Rhodobacterales</taxon>
        <taxon>Paracoccaceae</taxon>
        <taxon>Falsigemmobacter</taxon>
    </lineage>
</organism>
<accession>A0A3P3DBU0</accession>
<dbReference type="Gene3D" id="3.40.50.300">
    <property type="entry name" value="P-loop containing nucleotide triphosphate hydrolases"/>
    <property type="match status" value="1"/>
</dbReference>
<proteinExistence type="predicted"/>
<sequence length="724" mass="81960">MDKINISLTYCYGITALQHTFDFSNKNMPVVLYAPNGTMKTSLAKSLRDYSRGGVPKDLIFDERESACNVEDQNSAPVPPESIFVVESINEKYSSERISSLLASDDLKSEYDSIFNTISKKLDDLFKKLKKQSGLTKDAEASFCDAFKVSSTAIIDALARLDREVNSGQYAEFANVKYKVIFGPKVIDFLKDGDIQVLIGEYTATYDKILENSKYFKKGTFNHSNAEIIAKNLKANGWFDGGHSVNLSDGDRRMEIQSEADLTAAIQLEKNQILSDPALQEKFNKVEKAITSAELRELRDYLVDNPELIPELNNIDQFKQRVWIAYLIANQTDYLSLVSEFDSSQVRLREIISEAEAQQTRWENVVDLFNRRFHVPFEVKVVNKSDAILNSRSPQLAFYFKDRFNGVERQTSKDALDQVLSNGEKRALYILNIIFEVEARREGNIETVFVFDDIADSFDYKNKYAIIEYLSDIKNDPLFHLIVLTHNFDFYRTIKGRLGIYGANKVLCSRSENSIALVEDNLSENPFADWKDNLGEAVKLIASIPFVRNLAEYTGNTAAFNTLTALLHIKAASEAITVSELRNVFGSVLNAGSFYEFDRSDVSVISIIESECEAIMNIYPDELTLECKIALSMGIRLKAERILIQEIADPVFVNAIQKNQTSKLIRRYSNALDADPAIMKTMQRVQLMTPENIHLNSFMYEPILDLSGFHLQSLFAETSGHLAQ</sequence>
<dbReference type="InterPro" id="IPR027417">
    <property type="entry name" value="P-loop_NTPase"/>
</dbReference>
<protein>
    <recommendedName>
        <fullName evidence="3">Phage infection protein</fullName>
    </recommendedName>
</protein>
<reference evidence="1 2" key="1">
    <citation type="submission" date="2018-11" db="EMBL/GenBank/DDBJ databases">
        <title>Gemmobacter sp. nov., YIM 102744-1 draft genome.</title>
        <authorList>
            <person name="Li G."/>
            <person name="Jiang Y."/>
        </authorList>
    </citation>
    <scope>NUCLEOTIDE SEQUENCE [LARGE SCALE GENOMIC DNA]</scope>
    <source>
        <strain evidence="1 2">YIM 102744-1</strain>
    </source>
</reference>